<dbReference type="GO" id="GO:0070072">
    <property type="term" value="P:vacuolar proton-transporting V-type ATPase complex assembly"/>
    <property type="evidence" value="ECO:0007669"/>
    <property type="project" value="InterPro"/>
</dbReference>
<feature type="compositionally biased region" description="Basic and acidic residues" evidence="2">
    <location>
        <begin position="108"/>
        <end position="127"/>
    </location>
</feature>
<dbReference type="Pfam" id="PF21730">
    <property type="entry name" value="Vma22_CCDC115"/>
    <property type="match status" value="2"/>
</dbReference>
<evidence type="ECO:0000256" key="2">
    <source>
        <dbReference type="SAM" id="MobiDB-lite"/>
    </source>
</evidence>
<dbReference type="Gene3D" id="1.10.287.3240">
    <property type="match status" value="1"/>
</dbReference>
<dbReference type="OrthoDB" id="408631at2759"/>
<proteinExistence type="predicted"/>
<evidence type="ECO:0000256" key="1">
    <source>
        <dbReference type="ARBA" id="ARBA00093634"/>
    </source>
</evidence>
<organism evidence="3 4">
    <name type="scientific">Pomacea canaliculata</name>
    <name type="common">Golden apple snail</name>
    <dbReference type="NCBI Taxonomy" id="400727"/>
    <lineage>
        <taxon>Eukaryota</taxon>
        <taxon>Metazoa</taxon>
        <taxon>Spiralia</taxon>
        <taxon>Lophotrochozoa</taxon>
        <taxon>Mollusca</taxon>
        <taxon>Gastropoda</taxon>
        <taxon>Caenogastropoda</taxon>
        <taxon>Architaenioglossa</taxon>
        <taxon>Ampullarioidea</taxon>
        <taxon>Ampullariidae</taxon>
        <taxon>Pomacea</taxon>
    </lineage>
</organism>
<feature type="compositionally biased region" description="Basic and acidic residues" evidence="2">
    <location>
        <begin position="158"/>
        <end position="181"/>
    </location>
</feature>
<dbReference type="AlphaFoldDB" id="A0A2T7PTI7"/>
<dbReference type="Proteomes" id="UP000245119">
    <property type="component" value="Linkage Group LG2"/>
</dbReference>
<dbReference type="EMBL" id="PZQS01000002">
    <property type="protein sequence ID" value="PVD36741.1"/>
    <property type="molecule type" value="Genomic_DNA"/>
</dbReference>
<evidence type="ECO:0000313" key="4">
    <source>
        <dbReference type="Proteomes" id="UP000245119"/>
    </source>
</evidence>
<dbReference type="GO" id="GO:0051082">
    <property type="term" value="F:unfolded protein binding"/>
    <property type="evidence" value="ECO:0007669"/>
    <property type="project" value="TreeGrafter"/>
</dbReference>
<name>A0A2T7PTI7_POMCA</name>
<gene>
    <name evidence="3" type="ORF">C0Q70_03731</name>
</gene>
<dbReference type="PANTHER" id="PTHR31996">
    <property type="entry name" value="COILED-COIL DOMAIN-CONTAINING PROTEIN 115"/>
    <property type="match status" value="1"/>
</dbReference>
<comment type="caution">
    <text evidence="3">The sequence shown here is derived from an EMBL/GenBank/DDBJ whole genome shotgun (WGS) entry which is preliminary data.</text>
</comment>
<protein>
    <recommendedName>
        <fullName evidence="1">Vacuolar ATPase assembly protein VMA22</fullName>
    </recommendedName>
</protein>
<sequence length="232" mass="26409">MDKGKELLCQNLDKLVIDFFDALDILYQKQAKMEQHMRDGYLSLSRARYTMGGTRNVGMLQFAENGLEMQALKEVEILDFDHEDSDEETKHGQKNLTAIEMTLINRRVQKDKSEENDDSKSSGETVRRRNINKDYGGSEPQEQTKGIKSSSDSVESSISKDKDKNNANEEKGCKKEGPKDPIHLFGYLVSPHLRHSQACFEQATEISVEIANLKNKLSCITRSTKALYRRKA</sequence>
<feature type="compositionally biased region" description="Low complexity" evidence="2">
    <location>
        <begin position="148"/>
        <end position="157"/>
    </location>
</feature>
<dbReference type="PANTHER" id="PTHR31996:SF2">
    <property type="entry name" value="COILED-COIL DOMAIN-CONTAINING PROTEIN 115"/>
    <property type="match status" value="1"/>
</dbReference>
<evidence type="ECO:0000313" key="3">
    <source>
        <dbReference type="EMBL" id="PVD36741.1"/>
    </source>
</evidence>
<dbReference type="InterPro" id="IPR040357">
    <property type="entry name" value="Vma22/CCDC115"/>
</dbReference>
<reference evidence="3 4" key="1">
    <citation type="submission" date="2018-04" db="EMBL/GenBank/DDBJ databases">
        <title>The genome of golden apple snail Pomacea canaliculata provides insight into stress tolerance and invasive adaptation.</title>
        <authorList>
            <person name="Liu C."/>
            <person name="Liu B."/>
            <person name="Ren Y."/>
            <person name="Zhang Y."/>
            <person name="Wang H."/>
            <person name="Li S."/>
            <person name="Jiang F."/>
            <person name="Yin L."/>
            <person name="Zhang G."/>
            <person name="Qian W."/>
            <person name="Fan W."/>
        </authorList>
    </citation>
    <scope>NUCLEOTIDE SEQUENCE [LARGE SCALE GENOMIC DNA]</scope>
    <source>
        <strain evidence="3">SZHN2017</strain>
        <tissue evidence="3">Muscle</tissue>
    </source>
</reference>
<accession>A0A2T7PTI7</accession>
<dbReference type="STRING" id="400727.A0A2T7PTI7"/>
<keyword evidence="4" id="KW-1185">Reference proteome</keyword>
<feature type="region of interest" description="Disordered" evidence="2">
    <location>
        <begin position="106"/>
        <end position="181"/>
    </location>
</feature>